<organism evidence="3 4">
    <name type="scientific">Allacma fusca</name>
    <dbReference type="NCBI Taxonomy" id="39272"/>
    <lineage>
        <taxon>Eukaryota</taxon>
        <taxon>Metazoa</taxon>
        <taxon>Ecdysozoa</taxon>
        <taxon>Arthropoda</taxon>
        <taxon>Hexapoda</taxon>
        <taxon>Collembola</taxon>
        <taxon>Symphypleona</taxon>
        <taxon>Sminthuridae</taxon>
        <taxon>Allacma</taxon>
    </lineage>
</organism>
<proteinExistence type="predicted"/>
<feature type="region of interest" description="Disordered" evidence="1">
    <location>
        <begin position="79"/>
        <end position="98"/>
    </location>
</feature>
<comment type="caution">
    <text evidence="3">The sequence shown here is derived from an EMBL/GenBank/DDBJ whole genome shotgun (WGS) entry which is preliminary data.</text>
</comment>
<name>A0A8J2KU72_9HEXA</name>
<evidence type="ECO:0000256" key="2">
    <source>
        <dbReference type="SAM" id="SignalP"/>
    </source>
</evidence>
<evidence type="ECO:0000313" key="3">
    <source>
        <dbReference type="EMBL" id="CAG7732400.1"/>
    </source>
</evidence>
<keyword evidence="4" id="KW-1185">Reference proteome</keyword>
<gene>
    <name evidence="3" type="ORF">AFUS01_LOCUS20919</name>
</gene>
<dbReference type="AlphaFoldDB" id="A0A8J2KU72"/>
<accession>A0A8J2KU72</accession>
<protein>
    <submittedName>
        <fullName evidence="3">Uncharacterized protein</fullName>
    </submittedName>
</protein>
<dbReference type="Proteomes" id="UP000708208">
    <property type="component" value="Unassembled WGS sequence"/>
</dbReference>
<reference evidence="3" key="1">
    <citation type="submission" date="2021-06" db="EMBL/GenBank/DDBJ databases">
        <authorList>
            <person name="Hodson N. C."/>
            <person name="Mongue J. A."/>
            <person name="Jaron S. K."/>
        </authorList>
    </citation>
    <scope>NUCLEOTIDE SEQUENCE</scope>
</reference>
<sequence length="98" mass="10997">MCTFTLYITILLFTVVYSLQKQTLEKNVTEMTTTKRPSEEESESSEEYDYMLGAITGVANFTDQCGGAVNLGRIRSYEVSSPNYGTKSPYPDNLTWNG</sequence>
<dbReference type="EMBL" id="CAJVCH010230579">
    <property type="protein sequence ID" value="CAG7732400.1"/>
    <property type="molecule type" value="Genomic_DNA"/>
</dbReference>
<keyword evidence="2" id="KW-0732">Signal</keyword>
<evidence type="ECO:0000313" key="4">
    <source>
        <dbReference type="Proteomes" id="UP000708208"/>
    </source>
</evidence>
<feature type="signal peptide" evidence="2">
    <location>
        <begin position="1"/>
        <end position="18"/>
    </location>
</feature>
<feature type="chain" id="PRO_5035166605" evidence="2">
    <location>
        <begin position="19"/>
        <end position="98"/>
    </location>
</feature>
<evidence type="ECO:0000256" key="1">
    <source>
        <dbReference type="SAM" id="MobiDB-lite"/>
    </source>
</evidence>